<name>A0A267H7C0_9PLAT</name>
<accession>A0A267H7C0</accession>
<dbReference type="PANTHER" id="PTHR46579:SF1">
    <property type="entry name" value="F5_8 TYPE C DOMAIN-CONTAINING PROTEIN"/>
    <property type="match status" value="1"/>
</dbReference>
<evidence type="ECO:0000313" key="2">
    <source>
        <dbReference type="Proteomes" id="UP000215902"/>
    </source>
</evidence>
<comment type="caution">
    <text evidence="1">The sequence shown here is derived from an EMBL/GenBank/DDBJ whole genome shotgun (WGS) entry which is preliminary data.</text>
</comment>
<protein>
    <submittedName>
        <fullName evidence="1">Uncharacterized protein</fullName>
    </submittedName>
</protein>
<dbReference type="EMBL" id="NIVC01000013">
    <property type="protein sequence ID" value="PAA94191.1"/>
    <property type="molecule type" value="Genomic_DNA"/>
</dbReference>
<dbReference type="AlphaFoldDB" id="A0A267H7C0"/>
<proteinExistence type="predicted"/>
<dbReference type="Proteomes" id="UP000215902">
    <property type="component" value="Unassembled WGS sequence"/>
</dbReference>
<gene>
    <name evidence="1" type="ORF">BOX15_Mlig033424g1</name>
</gene>
<sequence>MVKSENESEFSLSTDYSAHLCESISSPSDISSLSNISANANAPSIEIDLKRTSTAATACSDDLVPDDEDIKNLSSLSTISDPDVQAALIYQWAITSGVSEAALDRLLKLASVLLRGAGPHTFPTSAKVLKSRLNNVCSINDSCVSEISVCSECKGKCDVHPLKAKATVTLLDIVPQLRVILTRYIGTILQYEQELRMSRNSDVLNSEIVNKQNLKLSSGKELHLHLLISADGANFFESIQSSFWPFQAQILNLPGHIRQRFANLILIALVSSRAVPNFQYFLSDLMNHLPKQFDFLDYCVYVHCTLFVCDLPALAKLFCIRQFNGAFSCPKCLHPGESIKVSQKGSNWVFRFDKNHIFPLRTAATHNEHCQLANIRNKPVFGVKARSCLLNYISFPNCYAIDSLHCFFEGHVKYLLEELTSSANTHQQYICSTSCLAFVAACIRNSVIPSSVFVNSNFGSFSDWKAKHFKSFALYFLFPTLVQRVTHLPLKLLLTNLVLLYHMLYNPRSNKSDIEKLAESFVGNAQKVFGPRILRLNFHLLLHIADQYELLGPVSFYSMFAFESAIGMFKKFLCGTSSFVSQLVLKFLWQKELFHYFSQAQDPAVLEAFNSISLEPMRSEGILRSSEAYVHGYLFSSVLSAGKSTSSNHLCILKSGEICSILEFRLPKFVRVQILEPIVLLFDYISSSTSWPEDLVEWQQMLSAMFKRCSSFNYVLVILSTAQRLSPEKFVNLADIDRPCIAVPVASYSKDCFCAIPLCKSFEHD</sequence>
<dbReference type="OrthoDB" id="6146209at2759"/>
<dbReference type="PANTHER" id="PTHR46579">
    <property type="entry name" value="F5/8 TYPE C DOMAIN-CONTAINING PROTEIN-RELATED"/>
    <property type="match status" value="1"/>
</dbReference>
<organism evidence="1 2">
    <name type="scientific">Macrostomum lignano</name>
    <dbReference type="NCBI Taxonomy" id="282301"/>
    <lineage>
        <taxon>Eukaryota</taxon>
        <taxon>Metazoa</taxon>
        <taxon>Spiralia</taxon>
        <taxon>Lophotrochozoa</taxon>
        <taxon>Platyhelminthes</taxon>
        <taxon>Rhabditophora</taxon>
        <taxon>Macrostomorpha</taxon>
        <taxon>Macrostomida</taxon>
        <taxon>Macrostomidae</taxon>
        <taxon>Macrostomum</taxon>
    </lineage>
</organism>
<evidence type="ECO:0000313" key="1">
    <source>
        <dbReference type="EMBL" id="PAA94191.1"/>
    </source>
</evidence>
<dbReference type="InterPro" id="IPR009667">
    <property type="entry name" value="DUF1258"/>
</dbReference>
<reference evidence="1 2" key="1">
    <citation type="submission" date="2017-06" db="EMBL/GenBank/DDBJ databases">
        <title>A platform for efficient transgenesis in Macrostomum lignano, a flatworm model organism for stem cell research.</title>
        <authorList>
            <person name="Berezikov E."/>
        </authorList>
    </citation>
    <scope>NUCLEOTIDE SEQUENCE [LARGE SCALE GENOMIC DNA]</scope>
    <source>
        <strain evidence="1">DV1</strain>
        <tissue evidence="1">Whole organism</tissue>
    </source>
</reference>
<dbReference type="Pfam" id="PF06869">
    <property type="entry name" value="DUF1258"/>
    <property type="match status" value="1"/>
</dbReference>
<keyword evidence="2" id="KW-1185">Reference proteome</keyword>